<dbReference type="InterPro" id="IPR016032">
    <property type="entry name" value="Sig_transdc_resp-reg_C-effctor"/>
</dbReference>
<dbReference type="InterPro" id="IPR036693">
    <property type="entry name" value="TF_LuxR_autoind-bd_dom_sf"/>
</dbReference>
<name>A0A1H8M1K5_9RHOB</name>
<dbReference type="STRING" id="34002.SAMN04489859_103534"/>
<dbReference type="SUPFAM" id="SSF46894">
    <property type="entry name" value="C-terminal effector domain of the bipartite response regulators"/>
    <property type="match status" value="1"/>
</dbReference>
<keyword evidence="3" id="KW-0804">Transcription</keyword>
<organism evidence="5 6">
    <name type="scientific">Paracoccus alcaliphilus</name>
    <dbReference type="NCBI Taxonomy" id="34002"/>
    <lineage>
        <taxon>Bacteria</taxon>
        <taxon>Pseudomonadati</taxon>
        <taxon>Pseudomonadota</taxon>
        <taxon>Alphaproteobacteria</taxon>
        <taxon>Rhodobacterales</taxon>
        <taxon>Paracoccaceae</taxon>
        <taxon>Paracoccus</taxon>
    </lineage>
</organism>
<gene>
    <name evidence="5" type="ORF">SAMN04489859_103534</name>
</gene>
<reference evidence="5 6" key="1">
    <citation type="submission" date="2016-10" db="EMBL/GenBank/DDBJ databases">
        <authorList>
            <person name="de Groot N.N."/>
        </authorList>
    </citation>
    <scope>NUCLEOTIDE SEQUENCE [LARGE SCALE GENOMIC DNA]</scope>
    <source>
        <strain evidence="5 6">DSM 8512</strain>
    </source>
</reference>
<proteinExistence type="predicted"/>
<evidence type="ECO:0000256" key="3">
    <source>
        <dbReference type="ARBA" id="ARBA00023163"/>
    </source>
</evidence>
<dbReference type="InterPro" id="IPR005143">
    <property type="entry name" value="TF_LuxR_autoind-bd_dom"/>
</dbReference>
<evidence type="ECO:0000256" key="1">
    <source>
        <dbReference type="ARBA" id="ARBA00023015"/>
    </source>
</evidence>
<dbReference type="SUPFAM" id="SSF75516">
    <property type="entry name" value="Pheromone-binding domain of LuxR-like quorum-sensing transcription factors"/>
    <property type="match status" value="1"/>
</dbReference>
<evidence type="ECO:0000313" key="5">
    <source>
        <dbReference type="EMBL" id="SEO11160.1"/>
    </source>
</evidence>
<dbReference type="InterPro" id="IPR036388">
    <property type="entry name" value="WH-like_DNA-bd_sf"/>
</dbReference>
<evidence type="ECO:0000313" key="6">
    <source>
        <dbReference type="Proteomes" id="UP000199054"/>
    </source>
</evidence>
<dbReference type="GO" id="GO:0006355">
    <property type="term" value="P:regulation of DNA-templated transcription"/>
    <property type="evidence" value="ECO:0007669"/>
    <property type="project" value="InterPro"/>
</dbReference>
<protein>
    <submittedName>
        <fullName evidence="5">LuxR family transcriptional regulator</fullName>
    </submittedName>
</protein>
<accession>A0A1H8M1K5</accession>
<dbReference type="Gene3D" id="3.30.450.80">
    <property type="entry name" value="Transcription factor LuxR-like, autoinducer-binding domain"/>
    <property type="match status" value="1"/>
</dbReference>
<feature type="domain" description="HTH luxR-type" evidence="4">
    <location>
        <begin position="142"/>
        <end position="199"/>
    </location>
</feature>
<dbReference type="Proteomes" id="UP000199054">
    <property type="component" value="Unassembled WGS sequence"/>
</dbReference>
<dbReference type="EMBL" id="FODE01000035">
    <property type="protein sequence ID" value="SEO11160.1"/>
    <property type="molecule type" value="Genomic_DNA"/>
</dbReference>
<sequence>MIMSSRADVNAGLRKLSKVASAGYFVGLHIRFAAPLMQFQTYPEEWAEHYSNNGYALRDPTIAWGFSTTGACRWSALPIPDPFNILKEAANHGLTFGLTVSYGPINSRSIVSCARADREFEDAEIEEISTTVRRLHEITEPPTSLTKAQKEALRCIAEGDRHAAAAAKLGITESAFKARLISVRERLMARTTAEALQRAKEYRLL</sequence>
<keyword evidence="6" id="KW-1185">Reference proteome</keyword>
<dbReference type="InterPro" id="IPR000792">
    <property type="entry name" value="Tscrpt_reg_LuxR_C"/>
</dbReference>
<dbReference type="AlphaFoldDB" id="A0A1H8M1K5"/>
<evidence type="ECO:0000256" key="2">
    <source>
        <dbReference type="ARBA" id="ARBA00023125"/>
    </source>
</evidence>
<keyword evidence="1" id="KW-0805">Transcription regulation</keyword>
<dbReference type="GO" id="GO:0003677">
    <property type="term" value="F:DNA binding"/>
    <property type="evidence" value="ECO:0007669"/>
    <property type="project" value="UniProtKB-KW"/>
</dbReference>
<dbReference type="Gene3D" id="1.10.10.10">
    <property type="entry name" value="Winged helix-like DNA-binding domain superfamily/Winged helix DNA-binding domain"/>
    <property type="match status" value="1"/>
</dbReference>
<keyword evidence="2" id="KW-0238">DNA-binding</keyword>
<dbReference type="Pfam" id="PF03472">
    <property type="entry name" value="Autoind_bind"/>
    <property type="match status" value="1"/>
</dbReference>
<dbReference type="SMART" id="SM00421">
    <property type="entry name" value="HTH_LUXR"/>
    <property type="match status" value="1"/>
</dbReference>
<evidence type="ECO:0000259" key="4">
    <source>
        <dbReference type="SMART" id="SM00421"/>
    </source>
</evidence>